<evidence type="ECO:0000313" key="1">
    <source>
        <dbReference type="EMBL" id="KAJ0043681.1"/>
    </source>
</evidence>
<keyword evidence="2" id="KW-1185">Reference proteome</keyword>
<name>A0ACC0YZH2_9ROSI</name>
<comment type="caution">
    <text evidence="1">The sequence shown here is derived from an EMBL/GenBank/DDBJ whole genome shotgun (WGS) entry which is preliminary data.</text>
</comment>
<dbReference type="Proteomes" id="UP001163603">
    <property type="component" value="Chromosome 4"/>
</dbReference>
<evidence type="ECO:0000313" key="2">
    <source>
        <dbReference type="Proteomes" id="UP001163603"/>
    </source>
</evidence>
<organism evidence="1 2">
    <name type="scientific">Pistacia integerrima</name>
    <dbReference type="NCBI Taxonomy" id="434235"/>
    <lineage>
        <taxon>Eukaryota</taxon>
        <taxon>Viridiplantae</taxon>
        <taxon>Streptophyta</taxon>
        <taxon>Embryophyta</taxon>
        <taxon>Tracheophyta</taxon>
        <taxon>Spermatophyta</taxon>
        <taxon>Magnoliopsida</taxon>
        <taxon>eudicotyledons</taxon>
        <taxon>Gunneridae</taxon>
        <taxon>Pentapetalae</taxon>
        <taxon>rosids</taxon>
        <taxon>malvids</taxon>
        <taxon>Sapindales</taxon>
        <taxon>Anacardiaceae</taxon>
        <taxon>Pistacia</taxon>
    </lineage>
</organism>
<reference evidence="2" key="1">
    <citation type="journal article" date="2023" name="G3 (Bethesda)">
        <title>Genome assembly and association tests identify interacting loci associated with vigor, precocity, and sex in interspecific pistachio rootstocks.</title>
        <authorList>
            <person name="Palmer W."/>
            <person name="Jacygrad E."/>
            <person name="Sagayaradj S."/>
            <person name="Cavanaugh K."/>
            <person name="Han R."/>
            <person name="Bertier L."/>
            <person name="Beede B."/>
            <person name="Kafkas S."/>
            <person name="Golino D."/>
            <person name="Preece J."/>
            <person name="Michelmore R."/>
        </authorList>
    </citation>
    <scope>NUCLEOTIDE SEQUENCE [LARGE SCALE GENOMIC DNA]</scope>
</reference>
<accession>A0ACC0YZH2</accession>
<protein>
    <submittedName>
        <fullName evidence="1">Uncharacterized protein</fullName>
    </submittedName>
</protein>
<gene>
    <name evidence="1" type="ORF">Pint_18477</name>
</gene>
<dbReference type="EMBL" id="CM047739">
    <property type="protein sequence ID" value="KAJ0043681.1"/>
    <property type="molecule type" value="Genomic_DNA"/>
</dbReference>
<proteinExistence type="predicted"/>
<sequence length="88" mass="10436">MKKFANIKRTERSFNIGDLVYLRLQLYKLQLVVQRRNLKLSPRFYGPYQVLKKIGTVAYRLELPPEAKIHPMFHVSFLKKKLGEKDTS</sequence>